<name>A0A8D8QSP3_9HEMI</name>
<reference evidence="1" key="1">
    <citation type="submission" date="2021-05" db="EMBL/GenBank/DDBJ databases">
        <authorList>
            <person name="Alioto T."/>
            <person name="Alioto T."/>
            <person name="Gomez Garrido J."/>
        </authorList>
    </citation>
    <scope>NUCLEOTIDE SEQUENCE</scope>
</reference>
<dbReference type="EMBL" id="HBUF01096538">
    <property type="protein sequence ID" value="CAG6636967.1"/>
    <property type="molecule type" value="Transcribed_RNA"/>
</dbReference>
<organism evidence="1">
    <name type="scientific">Cacopsylla melanoneura</name>
    <dbReference type="NCBI Taxonomy" id="428564"/>
    <lineage>
        <taxon>Eukaryota</taxon>
        <taxon>Metazoa</taxon>
        <taxon>Ecdysozoa</taxon>
        <taxon>Arthropoda</taxon>
        <taxon>Hexapoda</taxon>
        <taxon>Insecta</taxon>
        <taxon>Pterygota</taxon>
        <taxon>Neoptera</taxon>
        <taxon>Paraneoptera</taxon>
        <taxon>Hemiptera</taxon>
        <taxon>Sternorrhyncha</taxon>
        <taxon>Psylloidea</taxon>
        <taxon>Psyllidae</taxon>
        <taxon>Psyllinae</taxon>
        <taxon>Cacopsylla</taxon>
    </lineage>
</organism>
<dbReference type="EMBL" id="HBUF01096545">
    <property type="protein sequence ID" value="CAG6636993.1"/>
    <property type="molecule type" value="Transcribed_RNA"/>
</dbReference>
<protein>
    <submittedName>
        <fullName evidence="1">Uncharacterized protein</fullName>
    </submittedName>
</protein>
<accession>A0A8D8QSP3</accession>
<evidence type="ECO:0000313" key="1">
    <source>
        <dbReference type="EMBL" id="CAG6636967.1"/>
    </source>
</evidence>
<dbReference type="EMBL" id="HBUF01096541">
    <property type="protein sequence ID" value="CAG6636977.1"/>
    <property type="molecule type" value="Transcribed_RNA"/>
</dbReference>
<dbReference type="AlphaFoldDB" id="A0A8D8QSP3"/>
<proteinExistence type="predicted"/>
<sequence>MLEQRPFSSDIRNLMTPIVKLEPNLNPWLLSLSPCSLLQTNLLRVLRWPVWACYPLSSLSQPLSPLLRLYSTPLRTKGVILLISLTTVTPSPTLSNLRPPYPPSSKRLRHYLPLPSDHSLRSICTYKPYVMN</sequence>